<evidence type="ECO:0000313" key="3">
    <source>
        <dbReference type="Proteomes" id="UP000324222"/>
    </source>
</evidence>
<protein>
    <submittedName>
        <fullName evidence="2">Uncharacterized protein</fullName>
    </submittedName>
</protein>
<proteinExistence type="predicted"/>
<organism evidence="2 3">
    <name type="scientific">Portunus trituberculatus</name>
    <name type="common">Swimming crab</name>
    <name type="synonym">Neptunus trituberculatus</name>
    <dbReference type="NCBI Taxonomy" id="210409"/>
    <lineage>
        <taxon>Eukaryota</taxon>
        <taxon>Metazoa</taxon>
        <taxon>Ecdysozoa</taxon>
        <taxon>Arthropoda</taxon>
        <taxon>Crustacea</taxon>
        <taxon>Multicrustacea</taxon>
        <taxon>Malacostraca</taxon>
        <taxon>Eumalacostraca</taxon>
        <taxon>Eucarida</taxon>
        <taxon>Decapoda</taxon>
        <taxon>Pleocyemata</taxon>
        <taxon>Brachyura</taxon>
        <taxon>Eubrachyura</taxon>
        <taxon>Portunoidea</taxon>
        <taxon>Portunidae</taxon>
        <taxon>Portuninae</taxon>
        <taxon>Portunus</taxon>
    </lineage>
</organism>
<comment type="caution">
    <text evidence="2">The sequence shown here is derived from an EMBL/GenBank/DDBJ whole genome shotgun (WGS) entry which is preliminary data.</text>
</comment>
<keyword evidence="3" id="KW-1185">Reference proteome</keyword>
<feature type="compositionally biased region" description="Basic residues" evidence="1">
    <location>
        <begin position="1"/>
        <end position="14"/>
    </location>
</feature>
<sequence length="24" mass="2831">MRHAGFHSSRRRTLHYGCPSSKRC</sequence>
<reference evidence="2 3" key="1">
    <citation type="submission" date="2019-05" db="EMBL/GenBank/DDBJ databases">
        <title>Another draft genome of Portunus trituberculatus and its Hox gene families provides insights of decapod evolution.</title>
        <authorList>
            <person name="Jeong J.-H."/>
            <person name="Song I."/>
            <person name="Kim S."/>
            <person name="Choi T."/>
            <person name="Kim D."/>
            <person name="Ryu S."/>
            <person name="Kim W."/>
        </authorList>
    </citation>
    <scope>NUCLEOTIDE SEQUENCE [LARGE SCALE GENOMIC DNA]</scope>
    <source>
        <tissue evidence="2">Muscle</tissue>
    </source>
</reference>
<dbReference type="Proteomes" id="UP000324222">
    <property type="component" value="Unassembled WGS sequence"/>
</dbReference>
<feature type="region of interest" description="Disordered" evidence="1">
    <location>
        <begin position="1"/>
        <end position="24"/>
    </location>
</feature>
<name>A0A5B7J8T8_PORTR</name>
<evidence type="ECO:0000313" key="2">
    <source>
        <dbReference type="EMBL" id="MPC91239.1"/>
    </source>
</evidence>
<accession>A0A5B7J8T8</accession>
<gene>
    <name evidence="2" type="ORF">E2C01_086263</name>
</gene>
<evidence type="ECO:0000256" key="1">
    <source>
        <dbReference type="SAM" id="MobiDB-lite"/>
    </source>
</evidence>
<dbReference type="AlphaFoldDB" id="A0A5B7J8T8"/>
<dbReference type="EMBL" id="VSRR010087068">
    <property type="protein sequence ID" value="MPC91239.1"/>
    <property type="molecule type" value="Genomic_DNA"/>
</dbReference>